<dbReference type="Pfam" id="PF09347">
    <property type="entry name" value="DUF1989"/>
    <property type="match status" value="1"/>
</dbReference>
<dbReference type="EMBL" id="BOMG01000129">
    <property type="protein sequence ID" value="GID61500.1"/>
    <property type="molecule type" value="Genomic_DNA"/>
</dbReference>
<evidence type="ECO:0000313" key="2">
    <source>
        <dbReference type="EMBL" id="GID61500.1"/>
    </source>
</evidence>
<dbReference type="PANTHER" id="PTHR31527:SF0">
    <property type="entry name" value="RE64534P"/>
    <property type="match status" value="1"/>
</dbReference>
<protein>
    <recommendedName>
        <fullName evidence="1">DUF1989 domain-containing protein</fullName>
    </recommendedName>
</protein>
<dbReference type="InterPro" id="IPR018959">
    <property type="entry name" value="DUF1989"/>
</dbReference>
<dbReference type="Proteomes" id="UP000612282">
    <property type="component" value="Unassembled WGS sequence"/>
</dbReference>
<keyword evidence="3" id="KW-1185">Reference proteome</keyword>
<sequence>MTTLRVNEQQLAFLSMVAARENRTVAELVVSAVAAAPAFTGSSGSRPPIPARGHVLEPGTGKAFAVPAGHVLRVEQIAGGQCVDLNVFNLHDRRERLHAGRTRGMQGPHPGLGDVLWSNAPWERPIMAIVASTTRTDTTFPFCSRLIYRAIFGVQDRTNCQEIQNEAQREYGLAPWELHESVNLFMYTADGEILRNESGPGDHIVLLALTDLLAVPNVCGDDLTACNNFGLRPVSVSVTPGSAAELSLGQEAVARAAGLGLPEPQHLPAPQPLHADPSYEPAFPYLPQLAEVLVPVRYDEARIADAALRDIVLTWAIARLGTFGG</sequence>
<evidence type="ECO:0000259" key="1">
    <source>
        <dbReference type="Pfam" id="PF09347"/>
    </source>
</evidence>
<comment type="caution">
    <text evidence="2">The sequence shown here is derived from an EMBL/GenBank/DDBJ whole genome shotgun (WGS) entry which is preliminary data.</text>
</comment>
<evidence type="ECO:0000313" key="3">
    <source>
        <dbReference type="Proteomes" id="UP000612282"/>
    </source>
</evidence>
<organism evidence="2 3">
    <name type="scientific">Actinoplanes couchii</name>
    <dbReference type="NCBI Taxonomy" id="403638"/>
    <lineage>
        <taxon>Bacteria</taxon>
        <taxon>Bacillati</taxon>
        <taxon>Actinomycetota</taxon>
        <taxon>Actinomycetes</taxon>
        <taxon>Micromonosporales</taxon>
        <taxon>Micromonosporaceae</taxon>
        <taxon>Actinoplanes</taxon>
    </lineage>
</organism>
<accession>A0ABQ3XSV4</accession>
<dbReference type="PANTHER" id="PTHR31527">
    <property type="entry name" value="RE64534P"/>
    <property type="match status" value="1"/>
</dbReference>
<gene>
    <name evidence="2" type="ORF">Aco03nite_099040</name>
</gene>
<name>A0ABQ3XSV4_9ACTN</name>
<proteinExistence type="predicted"/>
<reference evidence="2 3" key="1">
    <citation type="submission" date="2021-01" db="EMBL/GenBank/DDBJ databases">
        <title>Whole genome shotgun sequence of Actinoplanes couchii NBRC 106145.</title>
        <authorList>
            <person name="Komaki H."/>
            <person name="Tamura T."/>
        </authorList>
    </citation>
    <scope>NUCLEOTIDE SEQUENCE [LARGE SCALE GENOMIC DNA]</scope>
    <source>
        <strain evidence="2 3">NBRC 106145</strain>
    </source>
</reference>
<dbReference type="RefSeq" id="WP_203809548.1">
    <property type="nucleotide sequence ID" value="NZ_BAAAQE010000105.1"/>
</dbReference>
<feature type="domain" description="DUF1989" evidence="1">
    <location>
        <begin position="55"/>
        <end position="213"/>
    </location>
</feature>